<dbReference type="NCBIfam" id="NF033516">
    <property type="entry name" value="transpos_IS3"/>
    <property type="match status" value="1"/>
</dbReference>
<keyword evidence="4" id="KW-1185">Reference proteome</keyword>
<organism evidence="3 4">
    <name type="scientific">Psychrobacillus psychrotolerans</name>
    <dbReference type="NCBI Taxonomy" id="126156"/>
    <lineage>
        <taxon>Bacteria</taxon>
        <taxon>Bacillati</taxon>
        <taxon>Bacillota</taxon>
        <taxon>Bacilli</taxon>
        <taxon>Bacillales</taxon>
        <taxon>Bacillaceae</taxon>
        <taxon>Psychrobacillus</taxon>
    </lineage>
</organism>
<proteinExistence type="predicted"/>
<feature type="non-terminal residue" evidence="3">
    <location>
        <position position="281"/>
    </location>
</feature>
<reference evidence="4" key="1">
    <citation type="submission" date="2016-10" db="EMBL/GenBank/DDBJ databases">
        <authorList>
            <person name="Varghese N."/>
            <person name="Submissions S."/>
        </authorList>
    </citation>
    <scope>NUCLEOTIDE SEQUENCE [LARGE SCALE GENOMIC DNA]</scope>
    <source>
        <strain evidence="4">DSM 11706</strain>
    </source>
</reference>
<evidence type="ECO:0000259" key="2">
    <source>
        <dbReference type="PROSITE" id="PS50994"/>
    </source>
</evidence>
<evidence type="ECO:0000313" key="3">
    <source>
        <dbReference type="EMBL" id="SFQ79540.1"/>
    </source>
</evidence>
<dbReference type="Gene3D" id="3.30.420.10">
    <property type="entry name" value="Ribonuclease H-like superfamily/Ribonuclease H"/>
    <property type="match status" value="1"/>
</dbReference>
<dbReference type="EMBL" id="FOXU01000019">
    <property type="protein sequence ID" value="SFQ79540.1"/>
    <property type="molecule type" value="Genomic_DNA"/>
</dbReference>
<dbReference type="InterPro" id="IPR025948">
    <property type="entry name" value="HTH-like_dom"/>
</dbReference>
<evidence type="ECO:0000313" key="4">
    <source>
        <dbReference type="Proteomes" id="UP000198734"/>
    </source>
</evidence>
<gene>
    <name evidence="3" type="ORF">SAMN05421670_0441</name>
</gene>
<dbReference type="InterPro" id="IPR012337">
    <property type="entry name" value="RNaseH-like_sf"/>
</dbReference>
<dbReference type="AlphaFoldDB" id="A0A1I6BF15"/>
<dbReference type="GO" id="GO:0015074">
    <property type="term" value="P:DNA integration"/>
    <property type="evidence" value="ECO:0007669"/>
    <property type="project" value="InterPro"/>
</dbReference>
<dbReference type="InterPro" id="IPR001584">
    <property type="entry name" value="Integrase_cat-core"/>
</dbReference>
<protein>
    <submittedName>
        <fullName evidence="3">Putative transposase</fullName>
    </submittedName>
</protein>
<evidence type="ECO:0000256" key="1">
    <source>
        <dbReference type="ARBA" id="ARBA00002286"/>
    </source>
</evidence>
<comment type="function">
    <text evidence="1">Involved in the transposition of the insertion sequence.</text>
</comment>
<dbReference type="PANTHER" id="PTHR46889:SF4">
    <property type="entry name" value="TRANSPOSASE INSO FOR INSERTION SEQUENCE ELEMENT IS911B-RELATED"/>
    <property type="match status" value="1"/>
</dbReference>
<dbReference type="Pfam" id="PF13333">
    <property type="entry name" value="rve_2"/>
    <property type="match status" value="1"/>
</dbReference>
<dbReference type="Proteomes" id="UP000198734">
    <property type="component" value="Unassembled WGS sequence"/>
</dbReference>
<sequence>MIDELRHEFPLQILLHVSEVKKATYYYHKKNLEKADKYATIKEAIERIFYQHKELYGYRRIVLALRKEGFFINHKTVRRLMNDLGLHGVQKAKKYRSYRGEVGQIANNKINRHFETEKPNQVWLTDVTEFKVAGNKLYLSAFLDVFNREIVGYSITQNPNFGLIQDSFGNAIKRANLSLQDQVLIHSDQGWLYQIPRFQQLIKPYNMSQSMSRKGNCLDNALMEGFFGILKNECIYRNSFRSLEEATQEIETYIEYYNTLRIKQKLNGMSPIEYRLNYEKA</sequence>
<dbReference type="OrthoDB" id="9781005at2"/>
<dbReference type="GO" id="GO:0003676">
    <property type="term" value="F:nucleic acid binding"/>
    <property type="evidence" value="ECO:0007669"/>
    <property type="project" value="InterPro"/>
</dbReference>
<dbReference type="InterPro" id="IPR048020">
    <property type="entry name" value="Transpos_IS3"/>
</dbReference>
<dbReference type="Pfam" id="PF00665">
    <property type="entry name" value="rve"/>
    <property type="match status" value="1"/>
</dbReference>
<dbReference type="PROSITE" id="PS50994">
    <property type="entry name" value="INTEGRASE"/>
    <property type="match status" value="1"/>
</dbReference>
<name>A0A1I6BF15_9BACI</name>
<feature type="domain" description="Integrase catalytic" evidence="2">
    <location>
        <begin position="115"/>
        <end position="279"/>
    </location>
</feature>
<dbReference type="PANTHER" id="PTHR46889">
    <property type="entry name" value="TRANSPOSASE INSF FOR INSERTION SEQUENCE IS3B-RELATED"/>
    <property type="match status" value="1"/>
</dbReference>
<accession>A0A1I6BF15</accession>
<dbReference type="InterPro" id="IPR036397">
    <property type="entry name" value="RNaseH_sf"/>
</dbReference>
<dbReference type="SUPFAM" id="SSF53098">
    <property type="entry name" value="Ribonuclease H-like"/>
    <property type="match status" value="1"/>
</dbReference>
<dbReference type="Pfam" id="PF13276">
    <property type="entry name" value="HTH_21"/>
    <property type="match status" value="1"/>
</dbReference>
<dbReference type="InterPro" id="IPR050900">
    <property type="entry name" value="Transposase_IS3/IS150/IS904"/>
</dbReference>
<dbReference type="STRING" id="126156.SAMN05421670_0441"/>